<reference evidence="6" key="1">
    <citation type="journal article" date="2015" name="PLoS Genet.">
        <title>Genome Sequence and Transcriptome Analyses of Chrysochromulina tobin: Metabolic Tools for Enhanced Algal Fitness in the Prominent Order Prymnesiales (Haptophyceae).</title>
        <authorList>
            <person name="Hovde B.T."/>
            <person name="Deodato C.R."/>
            <person name="Hunsperger H.M."/>
            <person name="Ryken S.A."/>
            <person name="Yost W."/>
            <person name="Jha R.K."/>
            <person name="Patterson J."/>
            <person name="Monnat R.J. Jr."/>
            <person name="Barlow S.B."/>
            <person name="Starkenburg S.R."/>
            <person name="Cattolico R.A."/>
        </authorList>
    </citation>
    <scope>NUCLEOTIDE SEQUENCE</scope>
    <source>
        <strain evidence="6">CCMP291</strain>
    </source>
</reference>
<dbReference type="EMBL" id="JWZX01000978">
    <property type="protein sequence ID" value="KOO35121.1"/>
    <property type="molecule type" value="Genomic_DNA"/>
</dbReference>
<evidence type="ECO:0000256" key="2">
    <source>
        <dbReference type="ARBA" id="ARBA00022670"/>
    </source>
</evidence>
<dbReference type="InterPro" id="IPR001478">
    <property type="entry name" value="PDZ"/>
</dbReference>
<dbReference type="PANTHER" id="PTHR43343">
    <property type="entry name" value="PEPTIDASE S12"/>
    <property type="match status" value="1"/>
</dbReference>
<dbReference type="AlphaFoldDB" id="A0A0M0K8D5"/>
<dbReference type="InterPro" id="IPR001940">
    <property type="entry name" value="Peptidase_S1C"/>
</dbReference>
<evidence type="ECO:0000313" key="6">
    <source>
        <dbReference type="Proteomes" id="UP000037460"/>
    </source>
</evidence>
<name>A0A0M0K8D5_9EUKA</name>
<dbReference type="Proteomes" id="UP000037460">
    <property type="component" value="Unassembled WGS sequence"/>
</dbReference>
<organism evidence="5 6">
    <name type="scientific">Chrysochromulina tobinii</name>
    <dbReference type="NCBI Taxonomy" id="1460289"/>
    <lineage>
        <taxon>Eukaryota</taxon>
        <taxon>Haptista</taxon>
        <taxon>Haptophyta</taxon>
        <taxon>Prymnesiophyceae</taxon>
        <taxon>Prymnesiales</taxon>
        <taxon>Chrysochromulinaceae</taxon>
        <taxon>Chrysochromulina</taxon>
    </lineage>
</organism>
<dbReference type="PANTHER" id="PTHR43343:SF3">
    <property type="entry name" value="PROTEASE DO-LIKE 8, CHLOROPLASTIC"/>
    <property type="match status" value="1"/>
</dbReference>
<accession>A0A0M0K8D5</accession>
<dbReference type="GO" id="GO:0006508">
    <property type="term" value="P:proteolysis"/>
    <property type="evidence" value="ECO:0007669"/>
    <property type="project" value="UniProtKB-KW"/>
</dbReference>
<dbReference type="PRINTS" id="PR00834">
    <property type="entry name" value="PROTEASES2C"/>
</dbReference>
<dbReference type="OrthoDB" id="4217619at2759"/>
<evidence type="ECO:0000256" key="1">
    <source>
        <dbReference type="ARBA" id="ARBA00010541"/>
    </source>
</evidence>
<dbReference type="InterPro" id="IPR009003">
    <property type="entry name" value="Peptidase_S1_PA"/>
</dbReference>
<dbReference type="GO" id="GO:0004252">
    <property type="term" value="F:serine-type endopeptidase activity"/>
    <property type="evidence" value="ECO:0007669"/>
    <property type="project" value="InterPro"/>
</dbReference>
<comment type="similarity">
    <text evidence="1">Belongs to the peptidase S1C family.</text>
</comment>
<sequence>MGVSVTLTDGRSLSATVRGRDVATDLALLRVDQSGLPFATLSPRGLRVGQLVVAIGNPLGFQSTVSAGVVSAIGRSMRAKDGRLIEGIVQSDVTLNPGNSGGPLMDSKGNVVGVNTAIIAGAQNISFSVPAATAEWVVSELMEHGRVRRSFLGLGALVQPAPRNFQREFSFDKKTLVQVYNVVPGSPAARGGIEPGDLLIEVDGKQIGTTDEIHQVLPRPGETCSFALKLLRPGAGGGSGRTLTLRIDAEERQTFQALPGR</sequence>
<proteinExistence type="inferred from homology"/>
<dbReference type="InterPro" id="IPR036034">
    <property type="entry name" value="PDZ_sf"/>
</dbReference>
<dbReference type="PROSITE" id="PS50106">
    <property type="entry name" value="PDZ"/>
    <property type="match status" value="1"/>
</dbReference>
<dbReference type="Pfam" id="PF13365">
    <property type="entry name" value="Trypsin_2"/>
    <property type="match status" value="1"/>
</dbReference>
<dbReference type="Gene3D" id="2.30.42.10">
    <property type="match status" value="1"/>
</dbReference>
<keyword evidence="6" id="KW-1185">Reference proteome</keyword>
<keyword evidence="3" id="KW-0378">Hydrolase</keyword>
<dbReference type="SMART" id="SM00228">
    <property type="entry name" value="PDZ"/>
    <property type="match status" value="1"/>
</dbReference>
<keyword evidence="2" id="KW-0645">Protease</keyword>
<gene>
    <name evidence="5" type="ORF">Ctob_012082</name>
</gene>
<evidence type="ECO:0000259" key="4">
    <source>
        <dbReference type="PROSITE" id="PS50106"/>
    </source>
</evidence>
<dbReference type="InterPro" id="IPR041489">
    <property type="entry name" value="PDZ_6"/>
</dbReference>
<evidence type="ECO:0000313" key="5">
    <source>
        <dbReference type="EMBL" id="KOO35121.1"/>
    </source>
</evidence>
<dbReference type="Gene3D" id="2.40.10.120">
    <property type="match status" value="1"/>
</dbReference>
<dbReference type="SUPFAM" id="SSF50494">
    <property type="entry name" value="Trypsin-like serine proteases"/>
    <property type="match status" value="1"/>
</dbReference>
<dbReference type="Pfam" id="PF17820">
    <property type="entry name" value="PDZ_6"/>
    <property type="match status" value="1"/>
</dbReference>
<evidence type="ECO:0000256" key="3">
    <source>
        <dbReference type="ARBA" id="ARBA00022801"/>
    </source>
</evidence>
<dbReference type="InterPro" id="IPR051201">
    <property type="entry name" value="Chloro_Bact_Ser_Proteases"/>
</dbReference>
<comment type="caution">
    <text evidence="5">The sequence shown here is derived from an EMBL/GenBank/DDBJ whole genome shotgun (WGS) entry which is preliminary data.</text>
</comment>
<dbReference type="SUPFAM" id="SSF50156">
    <property type="entry name" value="PDZ domain-like"/>
    <property type="match status" value="1"/>
</dbReference>
<feature type="domain" description="PDZ" evidence="4">
    <location>
        <begin position="141"/>
        <end position="232"/>
    </location>
</feature>
<protein>
    <submittedName>
        <fullName evidence="5">2-alkenal reductase</fullName>
    </submittedName>
</protein>